<comment type="caution">
    <text evidence="1">The sequence shown here is derived from an EMBL/GenBank/DDBJ whole genome shotgun (WGS) entry which is preliminary data.</text>
</comment>
<gene>
    <name evidence="1" type="ORF">MRB53_022421</name>
</gene>
<name>A0ACC2L7R7_PERAE</name>
<accession>A0ACC2L7R7</accession>
<organism evidence="1 2">
    <name type="scientific">Persea americana</name>
    <name type="common">Avocado</name>
    <dbReference type="NCBI Taxonomy" id="3435"/>
    <lineage>
        <taxon>Eukaryota</taxon>
        <taxon>Viridiplantae</taxon>
        <taxon>Streptophyta</taxon>
        <taxon>Embryophyta</taxon>
        <taxon>Tracheophyta</taxon>
        <taxon>Spermatophyta</taxon>
        <taxon>Magnoliopsida</taxon>
        <taxon>Magnoliidae</taxon>
        <taxon>Laurales</taxon>
        <taxon>Lauraceae</taxon>
        <taxon>Persea</taxon>
    </lineage>
</organism>
<sequence>MRPFFANLPALGNLTKKGIERAKVTLMSATTRDFSTVDLKEDPKLRDLLDFLDNLKNYEKSGVPKGAGTDSSDGFDLGRMRRLMERLGNPHSKFKAVHIAGTKGKGSTAAFLSNILREEGYSVGCYTRYNLKIKVSSKKCFIIHSPHLLTVRERISLGRNGEPVSAESLIYHFHRVKKILDQSVDLENGSLSHFEVFTALAFSLFARESVDIAIVEAGLGGARDATNVLDGTGLAAAVITSIGEEHMAALGGSLESIAIAKSGIVKYGRPLVMGGPFEPHIEGILRQKASLMNSPVISASDPGIQRTVKSVGREHDIIYQSCDLIMQVEKDLQLFLELCDLRLQMLGSHQLQNAATASCIALCLRHQGWIVSDKAIRSGLERTYMLGRSQFLTNEEVEAVGLSGVSVLIDGAHTEASAKALMDTIMMTYHDTPLALVVAMASDKDHLAFARQLLSGRLPEVVVLMEVSIAGAKSRTASVLLLKDTWKRAALELDIEVSMGSESFLEDQSGCSHLIPKHGHVVLISNEMGTVEDSMLVAYQLLRGRMDGPKGLVVVTGSFHLVSSVLASLQR</sequence>
<reference evidence="1 2" key="1">
    <citation type="journal article" date="2022" name="Hortic Res">
        <title>A haplotype resolved chromosomal level avocado genome allows analysis of novel avocado genes.</title>
        <authorList>
            <person name="Nath O."/>
            <person name="Fletcher S.J."/>
            <person name="Hayward A."/>
            <person name="Shaw L.M."/>
            <person name="Masouleh A.K."/>
            <person name="Furtado A."/>
            <person name="Henry R.J."/>
            <person name="Mitter N."/>
        </authorList>
    </citation>
    <scope>NUCLEOTIDE SEQUENCE [LARGE SCALE GENOMIC DNA]</scope>
    <source>
        <strain evidence="2">cv. Hass</strain>
    </source>
</reference>
<dbReference type="EMBL" id="CM056815">
    <property type="protein sequence ID" value="KAJ8629098.1"/>
    <property type="molecule type" value="Genomic_DNA"/>
</dbReference>
<evidence type="ECO:0000313" key="1">
    <source>
        <dbReference type="EMBL" id="KAJ8629098.1"/>
    </source>
</evidence>
<dbReference type="Proteomes" id="UP001234297">
    <property type="component" value="Chromosome 7"/>
</dbReference>
<keyword evidence="2" id="KW-1185">Reference proteome</keyword>
<evidence type="ECO:0000313" key="2">
    <source>
        <dbReference type="Proteomes" id="UP001234297"/>
    </source>
</evidence>
<protein>
    <submittedName>
        <fullName evidence="1">Uncharacterized protein</fullName>
    </submittedName>
</protein>
<proteinExistence type="predicted"/>